<protein>
    <submittedName>
        <fullName evidence="3">Uncharacterized protein</fullName>
    </submittedName>
</protein>
<comment type="caution">
    <text evidence="3">The sequence shown here is derived from an EMBL/GenBank/DDBJ whole genome shotgun (WGS) entry which is preliminary data.</text>
</comment>
<dbReference type="AlphaFoldDB" id="A0A538SRY2"/>
<accession>A0A538SRY2</accession>
<evidence type="ECO:0000256" key="2">
    <source>
        <dbReference type="SAM" id="SignalP"/>
    </source>
</evidence>
<reference evidence="3 4" key="1">
    <citation type="journal article" date="2019" name="Nat. Microbiol.">
        <title>Mediterranean grassland soil C-N compound turnover is dependent on rainfall and depth, and is mediated by genomically divergent microorganisms.</title>
        <authorList>
            <person name="Diamond S."/>
            <person name="Andeer P.F."/>
            <person name="Li Z."/>
            <person name="Crits-Christoph A."/>
            <person name="Burstein D."/>
            <person name="Anantharaman K."/>
            <person name="Lane K.R."/>
            <person name="Thomas B.C."/>
            <person name="Pan C."/>
            <person name="Northen T.R."/>
            <person name="Banfield J.F."/>
        </authorList>
    </citation>
    <scope>NUCLEOTIDE SEQUENCE [LARGE SCALE GENOMIC DNA]</scope>
    <source>
        <strain evidence="3">WS_4</strain>
    </source>
</reference>
<evidence type="ECO:0000256" key="1">
    <source>
        <dbReference type="SAM" id="MobiDB-lite"/>
    </source>
</evidence>
<evidence type="ECO:0000313" key="4">
    <source>
        <dbReference type="Proteomes" id="UP000319829"/>
    </source>
</evidence>
<feature type="signal peptide" evidence="2">
    <location>
        <begin position="1"/>
        <end position="25"/>
    </location>
</feature>
<feature type="chain" id="PRO_5021861341" evidence="2">
    <location>
        <begin position="26"/>
        <end position="472"/>
    </location>
</feature>
<keyword evidence="2" id="KW-0732">Signal</keyword>
<proteinExistence type="predicted"/>
<dbReference type="Proteomes" id="UP000319829">
    <property type="component" value="Unassembled WGS sequence"/>
</dbReference>
<name>A0A538SRY2_UNCEI</name>
<evidence type="ECO:0000313" key="3">
    <source>
        <dbReference type="EMBL" id="TMQ54143.1"/>
    </source>
</evidence>
<dbReference type="EMBL" id="VBOU01000076">
    <property type="protein sequence ID" value="TMQ54143.1"/>
    <property type="molecule type" value="Genomic_DNA"/>
</dbReference>
<organism evidence="3 4">
    <name type="scientific">Eiseniibacteriota bacterium</name>
    <dbReference type="NCBI Taxonomy" id="2212470"/>
    <lineage>
        <taxon>Bacteria</taxon>
        <taxon>Candidatus Eiseniibacteriota</taxon>
    </lineage>
</organism>
<gene>
    <name evidence="3" type="ORF">E6K74_07155</name>
</gene>
<sequence>MFAHARPWWGLALALNLVSTRPALAQMHHHTASVPDSTHHHAMPDSSARHGAHSDGAAPAVMHHHDMEGMDRAQGTHTMDHHGHMAMSAMYGPYPMTREASGTAWQPDRAPHRGLHAMRGSWMLMLHGSADVVLDQQGGPRGDDKVFSSNMVMGMAQRPVGPGRLGLRAMLSIEPATIGKEGYPLLLQTGETANGRTHLIDRQHPHDLFMELAASYSISSGNRSLFVYAGLPGEPALGPPAFMHRFSGMAMPQAPITHHWLDSSHITFGVLTAGAVLGTAKLEASAFRGREPDQNRNDIETPRLDSHSFRLSLNPTPAWALQASYGRLESPEQLEPDVDVDRTTASAIYAKSCTAGHWETTLAWGRNRSRPGPTLDAIAAESALQLREKHTVFARAERVKKNELFPEGDPREGRIFNVGALSGGYRYDFSRTRHVALGIGVMGSVSFVPRSIRDVYGDNPTSGMVFAHAELR</sequence>
<feature type="region of interest" description="Disordered" evidence="1">
    <location>
        <begin position="28"/>
        <end position="57"/>
    </location>
</feature>